<feature type="chain" id="PRO_5043394248" evidence="1">
    <location>
        <begin position="18"/>
        <end position="112"/>
    </location>
</feature>
<evidence type="ECO:0000313" key="3">
    <source>
        <dbReference type="Proteomes" id="UP001054837"/>
    </source>
</evidence>
<reference evidence="2 3" key="1">
    <citation type="submission" date="2021-06" db="EMBL/GenBank/DDBJ databases">
        <title>Caerostris darwini draft genome.</title>
        <authorList>
            <person name="Kono N."/>
            <person name="Arakawa K."/>
        </authorList>
    </citation>
    <scope>NUCLEOTIDE SEQUENCE [LARGE SCALE GENOMIC DNA]</scope>
</reference>
<dbReference type="Proteomes" id="UP001054837">
    <property type="component" value="Unassembled WGS sequence"/>
</dbReference>
<gene>
    <name evidence="2" type="ORF">CDAR_386481</name>
</gene>
<keyword evidence="1" id="KW-0732">Signal</keyword>
<name>A0AAV4QEG6_9ARAC</name>
<dbReference type="EMBL" id="BPLQ01004355">
    <property type="protein sequence ID" value="GIY07525.1"/>
    <property type="molecule type" value="Genomic_DNA"/>
</dbReference>
<evidence type="ECO:0000256" key="1">
    <source>
        <dbReference type="SAM" id="SignalP"/>
    </source>
</evidence>
<evidence type="ECO:0000313" key="2">
    <source>
        <dbReference type="EMBL" id="GIY07525.1"/>
    </source>
</evidence>
<dbReference type="AlphaFoldDB" id="A0AAV4QEG6"/>
<keyword evidence="3" id="KW-1185">Reference proteome</keyword>
<feature type="signal peptide" evidence="1">
    <location>
        <begin position="1"/>
        <end position="17"/>
    </location>
</feature>
<proteinExistence type="predicted"/>
<comment type="caution">
    <text evidence="2">The sequence shown here is derived from an EMBL/GenBank/DDBJ whole genome shotgun (WGS) entry which is preliminary data.</text>
</comment>
<accession>A0AAV4QEG6</accession>
<protein>
    <submittedName>
        <fullName evidence="2">Uncharacterized protein</fullName>
    </submittedName>
</protein>
<sequence length="112" mass="12578">MSPIFLFLHSQAFCAEALPLYIKLVSVCPVPSERGGVGRDFAATLKADLYLKHAKCQSFLFHPLPTSQYQSWMPEFYPQKYIFGVPLEIFFLGEVRLSFSAGTTLKQGARLA</sequence>
<organism evidence="2 3">
    <name type="scientific">Caerostris darwini</name>
    <dbReference type="NCBI Taxonomy" id="1538125"/>
    <lineage>
        <taxon>Eukaryota</taxon>
        <taxon>Metazoa</taxon>
        <taxon>Ecdysozoa</taxon>
        <taxon>Arthropoda</taxon>
        <taxon>Chelicerata</taxon>
        <taxon>Arachnida</taxon>
        <taxon>Araneae</taxon>
        <taxon>Araneomorphae</taxon>
        <taxon>Entelegynae</taxon>
        <taxon>Araneoidea</taxon>
        <taxon>Araneidae</taxon>
        <taxon>Caerostris</taxon>
    </lineage>
</organism>